<dbReference type="PANTHER" id="PTHR35605">
    <property type="entry name" value="ECP2 EFFECTOR PROTEIN DOMAIN-CONTAINING PROTEIN-RELATED"/>
    <property type="match status" value="1"/>
</dbReference>
<dbReference type="PANTHER" id="PTHR35605:SF1">
    <property type="entry name" value="ECP2 EFFECTOR PROTEIN DOMAIN-CONTAINING PROTEIN-RELATED"/>
    <property type="match status" value="1"/>
</dbReference>
<keyword evidence="1" id="KW-0732">Signal</keyword>
<dbReference type="GeneID" id="63723676"/>
<dbReference type="AlphaFoldDB" id="A0A1L9PDE6"/>
<dbReference type="RefSeq" id="XP_040665237.1">
    <property type="nucleotide sequence ID" value="XM_040808165.1"/>
</dbReference>
<dbReference type="OrthoDB" id="3552888at2759"/>
<gene>
    <name evidence="2" type="ORF">ASPVEDRAFT_148542</name>
</gene>
<dbReference type="STRING" id="1036611.A0A1L9PDE6"/>
<protein>
    <recommendedName>
        <fullName evidence="4">SCP domain-containing protein</fullName>
    </recommendedName>
</protein>
<name>A0A1L9PDE6_ASPVE</name>
<evidence type="ECO:0000313" key="2">
    <source>
        <dbReference type="EMBL" id="OJI99474.1"/>
    </source>
</evidence>
<keyword evidence="3" id="KW-1185">Reference proteome</keyword>
<reference evidence="3" key="1">
    <citation type="journal article" date="2017" name="Genome Biol.">
        <title>Comparative genomics reveals high biological diversity and specific adaptations in the industrially and medically important fungal genus Aspergillus.</title>
        <authorList>
            <person name="de Vries R.P."/>
            <person name="Riley R."/>
            <person name="Wiebenga A."/>
            <person name="Aguilar-Osorio G."/>
            <person name="Amillis S."/>
            <person name="Uchima C.A."/>
            <person name="Anderluh G."/>
            <person name="Asadollahi M."/>
            <person name="Askin M."/>
            <person name="Barry K."/>
            <person name="Battaglia E."/>
            <person name="Bayram O."/>
            <person name="Benocci T."/>
            <person name="Braus-Stromeyer S.A."/>
            <person name="Caldana C."/>
            <person name="Canovas D."/>
            <person name="Cerqueira G.C."/>
            <person name="Chen F."/>
            <person name="Chen W."/>
            <person name="Choi C."/>
            <person name="Clum A."/>
            <person name="Dos Santos R.A."/>
            <person name="Damasio A.R."/>
            <person name="Diallinas G."/>
            <person name="Emri T."/>
            <person name="Fekete E."/>
            <person name="Flipphi M."/>
            <person name="Freyberg S."/>
            <person name="Gallo A."/>
            <person name="Gournas C."/>
            <person name="Habgood R."/>
            <person name="Hainaut M."/>
            <person name="Harispe M.L."/>
            <person name="Henrissat B."/>
            <person name="Hilden K.S."/>
            <person name="Hope R."/>
            <person name="Hossain A."/>
            <person name="Karabika E."/>
            <person name="Karaffa L."/>
            <person name="Karanyi Z."/>
            <person name="Krasevec N."/>
            <person name="Kuo A."/>
            <person name="Kusch H."/>
            <person name="LaButti K."/>
            <person name="Lagendijk E.L."/>
            <person name="Lapidus A."/>
            <person name="Levasseur A."/>
            <person name="Lindquist E."/>
            <person name="Lipzen A."/>
            <person name="Logrieco A.F."/>
            <person name="MacCabe A."/>
            <person name="Maekelae M.R."/>
            <person name="Malavazi I."/>
            <person name="Melin P."/>
            <person name="Meyer V."/>
            <person name="Mielnichuk N."/>
            <person name="Miskei M."/>
            <person name="Molnar A.P."/>
            <person name="Mule G."/>
            <person name="Ngan C.Y."/>
            <person name="Orejas M."/>
            <person name="Orosz E."/>
            <person name="Ouedraogo J.P."/>
            <person name="Overkamp K.M."/>
            <person name="Park H.-S."/>
            <person name="Perrone G."/>
            <person name="Piumi F."/>
            <person name="Punt P.J."/>
            <person name="Ram A.F."/>
            <person name="Ramon A."/>
            <person name="Rauscher S."/>
            <person name="Record E."/>
            <person name="Riano-Pachon D.M."/>
            <person name="Robert V."/>
            <person name="Roehrig J."/>
            <person name="Ruller R."/>
            <person name="Salamov A."/>
            <person name="Salih N.S."/>
            <person name="Samson R.A."/>
            <person name="Sandor E."/>
            <person name="Sanguinetti M."/>
            <person name="Schuetze T."/>
            <person name="Sepcic K."/>
            <person name="Shelest E."/>
            <person name="Sherlock G."/>
            <person name="Sophianopoulou V."/>
            <person name="Squina F.M."/>
            <person name="Sun H."/>
            <person name="Susca A."/>
            <person name="Todd R.B."/>
            <person name="Tsang A."/>
            <person name="Unkles S.E."/>
            <person name="van de Wiele N."/>
            <person name="van Rossen-Uffink D."/>
            <person name="Oliveira J.V."/>
            <person name="Vesth T.C."/>
            <person name="Visser J."/>
            <person name="Yu J.-H."/>
            <person name="Zhou M."/>
            <person name="Andersen M.R."/>
            <person name="Archer D.B."/>
            <person name="Baker S.E."/>
            <person name="Benoit I."/>
            <person name="Brakhage A.A."/>
            <person name="Braus G.H."/>
            <person name="Fischer R."/>
            <person name="Frisvad J.C."/>
            <person name="Goldman G.H."/>
            <person name="Houbraken J."/>
            <person name="Oakley B."/>
            <person name="Pocsi I."/>
            <person name="Scazzocchio C."/>
            <person name="Seiboth B."/>
            <person name="vanKuyk P.A."/>
            <person name="Wortman J."/>
            <person name="Dyer P.S."/>
            <person name="Grigoriev I.V."/>
        </authorList>
    </citation>
    <scope>NUCLEOTIDE SEQUENCE [LARGE SCALE GENOMIC DNA]</scope>
    <source>
        <strain evidence="3">CBS 583.65</strain>
    </source>
</reference>
<dbReference type="EMBL" id="KV878126">
    <property type="protein sequence ID" value="OJI99474.1"/>
    <property type="molecule type" value="Genomic_DNA"/>
</dbReference>
<accession>A0A1L9PDE6</accession>
<feature type="signal peptide" evidence="1">
    <location>
        <begin position="1"/>
        <end position="19"/>
    </location>
</feature>
<evidence type="ECO:0008006" key="4">
    <source>
        <dbReference type="Google" id="ProtNLM"/>
    </source>
</evidence>
<sequence length="228" mass="25375">MKAAILFGLLSLSFSVGNATPIKERTVHPHYFVAPSPPHPPPPLEWQVEVLRNKTITVRGTLEDVIDEAVKQNPNWERDYLHAAIDYDDDNDNDHVNRDTTSKTGKSVNVKRKAQDFHATQIDCGRFESVEWMEALKRVQYLYGVGGKPTNGPGRGACTRVSCAYNTAVVWCNDDPFTKSLTSFANIADGAMAILNQCMSSPFGEARTVSGQAFNRNNWNVIVRKESC</sequence>
<evidence type="ECO:0000313" key="3">
    <source>
        <dbReference type="Proteomes" id="UP000184073"/>
    </source>
</evidence>
<organism evidence="2 3">
    <name type="scientific">Aspergillus versicolor CBS 583.65</name>
    <dbReference type="NCBI Taxonomy" id="1036611"/>
    <lineage>
        <taxon>Eukaryota</taxon>
        <taxon>Fungi</taxon>
        <taxon>Dikarya</taxon>
        <taxon>Ascomycota</taxon>
        <taxon>Pezizomycotina</taxon>
        <taxon>Eurotiomycetes</taxon>
        <taxon>Eurotiomycetidae</taxon>
        <taxon>Eurotiales</taxon>
        <taxon>Aspergillaceae</taxon>
        <taxon>Aspergillus</taxon>
        <taxon>Aspergillus subgen. Nidulantes</taxon>
    </lineage>
</organism>
<feature type="chain" id="PRO_5012340741" description="SCP domain-containing protein" evidence="1">
    <location>
        <begin position="20"/>
        <end position="228"/>
    </location>
</feature>
<dbReference type="VEuPathDB" id="FungiDB:ASPVEDRAFT_148542"/>
<dbReference type="Proteomes" id="UP000184073">
    <property type="component" value="Unassembled WGS sequence"/>
</dbReference>
<evidence type="ECO:0000256" key="1">
    <source>
        <dbReference type="SAM" id="SignalP"/>
    </source>
</evidence>
<proteinExistence type="predicted"/>